<feature type="signal peptide" evidence="7">
    <location>
        <begin position="1"/>
        <end position="25"/>
    </location>
</feature>
<evidence type="ECO:0000256" key="2">
    <source>
        <dbReference type="ARBA" id="ARBA00007553"/>
    </source>
</evidence>
<dbReference type="EMBL" id="CP104214">
    <property type="protein sequence ID" value="UWX71774.1"/>
    <property type="molecule type" value="Genomic_DNA"/>
</dbReference>
<feature type="domain" description="N-acetylmuramoyl-L-alanine amidase" evidence="8">
    <location>
        <begin position="55"/>
        <end position="201"/>
    </location>
</feature>
<dbReference type="SMART" id="SM00644">
    <property type="entry name" value="Ami_2"/>
    <property type="match status" value="1"/>
</dbReference>
<evidence type="ECO:0000256" key="7">
    <source>
        <dbReference type="SAM" id="SignalP"/>
    </source>
</evidence>
<organism evidence="9 10">
    <name type="scientific">Burkholderia gladioli</name>
    <name type="common">Pseudomonas marginata</name>
    <name type="synonym">Phytomonas marginata</name>
    <dbReference type="NCBI Taxonomy" id="28095"/>
    <lineage>
        <taxon>Bacteria</taxon>
        <taxon>Pseudomonadati</taxon>
        <taxon>Pseudomonadota</taxon>
        <taxon>Betaproteobacteria</taxon>
        <taxon>Burkholderiales</taxon>
        <taxon>Burkholderiaceae</taxon>
        <taxon>Burkholderia</taxon>
    </lineage>
</organism>
<dbReference type="InterPro" id="IPR036366">
    <property type="entry name" value="PGBDSf"/>
</dbReference>
<reference evidence="9" key="1">
    <citation type="submission" date="2022-09" db="EMBL/GenBank/DDBJ databases">
        <title>Genomic of Burkholderia gladioli.</title>
        <authorList>
            <person name="Wu H."/>
        </authorList>
    </citation>
    <scope>NUCLEOTIDE SEQUENCE</scope>
    <source>
        <strain evidence="9">ZN-S4</strain>
    </source>
</reference>
<dbReference type="GO" id="GO:0009254">
    <property type="term" value="P:peptidoglycan turnover"/>
    <property type="evidence" value="ECO:0007669"/>
    <property type="project" value="TreeGrafter"/>
</dbReference>
<evidence type="ECO:0000259" key="8">
    <source>
        <dbReference type="SMART" id="SM00644"/>
    </source>
</evidence>
<dbReference type="Proteomes" id="UP001059745">
    <property type="component" value="Chromosome 1"/>
</dbReference>
<evidence type="ECO:0000256" key="4">
    <source>
        <dbReference type="ARBA" id="ARBA00022801"/>
    </source>
</evidence>
<dbReference type="Gene3D" id="3.40.80.10">
    <property type="entry name" value="Peptidoglycan recognition protein-like"/>
    <property type="match status" value="1"/>
</dbReference>
<dbReference type="InterPro" id="IPR036505">
    <property type="entry name" value="Amidase/PGRP_sf"/>
</dbReference>
<protein>
    <recommendedName>
        <fullName evidence="3">N-acetylmuramoyl-L-alanine amidase</fullName>
        <ecNumber evidence="3">3.5.1.28</ecNumber>
    </recommendedName>
</protein>
<keyword evidence="5" id="KW-0961">Cell wall biogenesis/degradation</keyword>
<dbReference type="GO" id="GO:0009253">
    <property type="term" value="P:peptidoglycan catabolic process"/>
    <property type="evidence" value="ECO:0007669"/>
    <property type="project" value="InterPro"/>
</dbReference>
<evidence type="ECO:0000256" key="3">
    <source>
        <dbReference type="ARBA" id="ARBA00011901"/>
    </source>
</evidence>
<accession>A0AB38TWG4</accession>
<dbReference type="AlphaFoldDB" id="A0AB38TWG4"/>
<dbReference type="InterPro" id="IPR002477">
    <property type="entry name" value="Peptidoglycan-bd-like"/>
</dbReference>
<evidence type="ECO:0000256" key="6">
    <source>
        <dbReference type="SAM" id="MobiDB-lite"/>
    </source>
</evidence>
<gene>
    <name evidence="9" type="ORF">NYZ96_08535</name>
</gene>
<dbReference type="CDD" id="cd06583">
    <property type="entry name" value="PGRP"/>
    <property type="match status" value="1"/>
</dbReference>
<sequence length="326" mass="34537">MMKSPAPIATVARLARVAGAPAAFASRVLVFGCAAALLAACASPTLVDRDGYVADTSHPARGTDSRVRFLVLHYTESDDQRALFVLTHNEVSAHYLVPSHPPRRNGEPVVLQLVPENQRAWHAGVSDWQGTTELNAASIGIEIVNAGPLDAPANRHWQPYAPDQIEAVVKLAKDIVTRYGIPPTRVVAHSDIAPQRKIDPGPAFPWQALARAGIGAWPDDATVAARLAGRAPGDPVDVRGLQLKLARYGYEVATDGVLDARTRRVFAAFQMHFRPADYSGNPDAQTDAIAQALLDKYFPGAAPSAGITPPASAPASAPAGVEPEAP</sequence>
<dbReference type="InterPro" id="IPR036365">
    <property type="entry name" value="PGBD-like_sf"/>
</dbReference>
<evidence type="ECO:0000313" key="10">
    <source>
        <dbReference type="Proteomes" id="UP001059745"/>
    </source>
</evidence>
<dbReference type="PANTHER" id="PTHR30417:SF1">
    <property type="entry name" value="N-ACETYLMURAMOYL-L-ALANINE AMIDASE AMID"/>
    <property type="match status" value="1"/>
</dbReference>
<evidence type="ECO:0000256" key="5">
    <source>
        <dbReference type="ARBA" id="ARBA00023316"/>
    </source>
</evidence>
<dbReference type="PANTHER" id="PTHR30417">
    <property type="entry name" value="N-ACETYLMURAMOYL-L-ALANINE AMIDASE AMID"/>
    <property type="match status" value="1"/>
</dbReference>
<dbReference type="SUPFAM" id="SSF47090">
    <property type="entry name" value="PGBD-like"/>
    <property type="match status" value="1"/>
</dbReference>
<comment type="similarity">
    <text evidence="2">Belongs to the N-acetylmuramoyl-L-alanine amidase 2 family.</text>
</comment>
<dbReference type="Gene3D" id="1.10.101.10">
    <property type="entry name" value="PGBD-like superfamily/PGBD"/>
    <property type="match status" value="1"/>
</dbReference>
<evidence type="ECO:0000256" key="1">
    <source>
        <dbReference type="ARBA" id="ARBA00001561"/>
    </source>
</evidence>
<dbReference type="RefSeq" id="WP_226285204.1">
    <property type="nucleotide sequence ID" value="NZ_CADEVX010000008.1"/>
</dbReference>
<feature type="chain" id="PRO_5044334995" description="N-acetylmuramoyl-L-alanine amidase" evidence="7">
    <location>
        <begin position="26"/>
        <end position="326"/>
    </location>
</feature>
<dbReference type="GO" id="GO:0019867">
    <property type="term" value="C:outer membrane"/>
    <property type="evidence" value="ECO:0007669"/>
    <property type="project" value="TreeGrafter"/>
</dbReference>
<keyword evidence="4" id="KW-0378">Hydrolase</keyword>
<dbReference type="GO" id="GO:0071555">
    <property type="term" value="P:cell wall organization"/>
    <property type="evidence" value="ECO:0007669"/>
    <property type="project" value="UniProtKB-KW"/>
</dbReference>
<comment type="catalytic activity">
    <reaction evidence="1">
        <text>Hydrolyzes the link between N-acetylmuramoyl residues and L-amino acid residues in certain cell-wall glycopeptides.</text>
        <dbReference type="EC" id="3.5.1.28"/>
    </reaction>
</comment>
<keyword evidence="7" id="KW-0732">Signal</keyword>
<proteinExistence type="inferred from homology"/>
<dbReference type="InterPro" id="IPR002502">
    <property type="entry name" value="Amidase_domain"/>
</dbReference>
<evidence type="ECO:0000313" key="9">
    <source>
        <dbReference type="EMBL" id="UWX71774.1"/>
    </source>
</evidence>
<dbReference type="EC" id="3.5.1.28" evidence="3"/>
<dbReference type="Pfam" id="PF01471">
    <property type="entry name" value="PG_binding_1"/>
    <property type="match status" value="1"/>
</dbReference>
<dbReference type="GO" id="GO:0008745">
    <property type="term" value="F:N-acetylmuramoyl-L-alanine amidase activity"/>
    <property type="evidence" value="ECO:0007669"/>
    <property type="project" value="UniProtKB-EC"/>
</dbReference>
<dbReference type="InterPro" id="IPR051206">
    <property type="entry name" value="NAMLAA_amidase_2"/>
</dbReference>
<name>A0AB38TWG4_BURGA</name>
<feature type="region of interest" description="Disordered" evidence="6">
    <location>
        <begin position="305"/>
        <end position="326"/>
    </location>
</feature>
<dbReference type="FunFam" id="3.40.80.10:FF:000003">
    <property type="entry name" value="N-acetylmuramoyl-L-alanine amidase"/>
    <property type="match status" value="1"/>
</dbReference>
<dbReference type="SUPFAM" id="SSF55846">
    <property type="entry name" value="N-acetylmuramoyl-L-alanine amidase-like"/>
    <property type="match status" value="1"/>
</dbReference>
<dbReference type="Pfam" id="PF01510">
    <property type="entry name" value="Amidase_2"/>
    <property type="match status" value="1"/>
</dbReference>